<proteinExistence type="predicted"/>
<name>A0A3E3DZP5_9FIRM</name>
<dbReference type="GO" id="GO:0008106">
    <property type="term" value="F:alcohol dehydrogenase (NADP+) activity"/>
    <property type="evidence" value="ECO:0007669"/>
    <property type="project" value="TreeGrafter"/>
</dbReference>
<dbReference type="PANTHER" id="PTHR43633:SF1">
    <property type="entry name" value="ALCOHOL DEHYDROGENASE YQHD"/>
    <property type="match status" value="1"/>
</dbReference>
<protein>
    <submittedName>
        <fullName evidence="4">Iron-containing alcohol dehydrogenase</fullName>
    </submittedName>
</protein>
<dbReference type="PANTHER" id="PTHR43633">
    <property type="entry name" value="ALCOHOL DEHYDROGENASE YQHD"/>
    <property type="match status" value="1"/>
</dbReference>
<feature type="domain" description="Fe-containing alcohol dehydrogenase-like C-terminal" evidence="3">
    <location>
        <begin position="192"/>
        <end position="387"/>
    </location>
</feature>
<evidence type="ECO:0000313" key="4">
    <source>
        <dbReference type="EMBL" id="RGD74781.1"/>
    </source>
</evidence>
<dbReference type="PROSITE" id="PS00060">
    <property type="entry name" value="ADH_IRON_2"/>
    <property type="match status" value="1"/>
</dbReference>
<feature type="domain" description="Alcohol dehydrogenase iron-type/glycerol dehydrogenase GldA" evidence="2">
    <location>
        <begin position="9"/>
        <end position="176"/>
    </location>
</feature>
<sequence>MNSFSFYNPANILLGTDVLENLSDQLKKFNVHSLLFVYSGDFIKTLGIWDKVKQTCEQNDIHFYSNGNVVPNPKVELVRELISLGKEKNIDFILACGGGSSIDTAKATAAGIPYKGDVWDFFEYKAVPKEAINIGVISTIPSSGSESSNASIISNGLHKCGIEYDILIPKFAMMNPKYTVTLPPYQTSCGLADILSHMLERYFTNTSYVDTTDYMLEGAMKALLVNADRIMKNPKDINARSEVQCLAFIAHNGLLEIGRETDWGTHRIEHELSAQYGITHGEGIAIITVAWTKYASQHNPKKLSQLANRLFNIDYYNFSESQMASILSEKLESYFKSLKLHTRLSELHIDDKHFEDMALRATKNDTQTVGHYIPLDKNKIVEILKLAV</sequence>
<dbReference type="InterPro" id="IPR056798">
    <property type="entry name" value="ADH_Fe_C"/>
</dbReference>
<dbReference type="GO" id="GO:0005829">
    <property type="term" value="C:cytosol"/>
    <property type="evidence" value="ECO:0007669"/>
    <property type="project" value="TreeGrafter"/>
</dbReference>
<dbReference type="InterPro" id="IPR001670">
    <property type="entry name" value="ADH_Fe/GldA"/>
</dbReference>
<dbReference type="Proteomes" id="UP000260721">
    <property type="component" value="Unassembled WGS sequence"/>
</dbReference>
<comment type="caution">
    <text evidence="4">The sequence shown here is derived from an EMBL/GenBank/DDBJ whole genome shotgun (WGS) entry which is preliminary data.</text>
</comment>
<dbReference type="GO" id="GO:1990362">
    <property type="term" value="F:butanol dehydrogenase (NAD+) activity"/>
    <property type="evidence" value="ECO:0007669"/>
    <property type="project" value="InterPro"/>
</dbReference>
<evidence type="ECO:0000259" key="2">
    <source>
        <dbReference type="Pfam" id="PF00465"/>
    </source>
</evidence>
<dbReference type="Gene3D" id="1.20.1090.10">
    <property type="entry name" value="Dehydroquinate synthase-like - alpha domain"/>
    <property type="match status" value="1"/>
</dbReference>
<dbReference type="RefSeq" id="WP_117446851.1">
    <property type="nucleotide sequence ID" value="NZ_JBFBOW010000011.1"/>
</dbReference>
<gene>
    <name evidence="4" type="ORF">DXC78_09750</name>
</gene>
<dbReference type="AlphaFoldDB" id="A0A3E3DZP5"/>
<dbReference type="GO" id="GO:1990002">
    <property type="term" value="F:methylglyoxal reductase (NADPH) (acetol producing) activity"/>
    <property type="evidence" value="ECO:0007669"/>
    <property type="project" value="TreeGrafter"/>
</dbReference>
<dbReference type="EMBL" id="QUSK01000022">
    <property type="protein sequence ID" value="RGD74781.1"/>
    <property type="molecule type" value="Genomic_DNA"/>
</dbReference>
<dbReference type="SUPFAM" id="SSF56796">
    <property type="entry name" value="Dehydroquinate synthase-like"/>
    <property type="match status" value="1"/>
</dbReference>
<dbReference type="GO" id="GO:0046872">
    <property type="term" value="F:metal ion binding"/>
    <property type="evidence" value="ECO:0007669"/>
    <property type="project" value="InterPro"/>
</dbReference>
<dbReference type="Gene3D" id="3.40.50.1970">
    <property type="match status" value="1"/>
</dbReference>
<reference evidence="4 5" key="1">
    <citation type="submission" date="2018-08" db="EMBL/GenBank/DDBJ databases">
        <title>A genome reference for cultivated species of the human gut microbiota.</title>
        <authorList>
            <person name="Zou Y."/>
            <person name="Xue W."/>
            <person name="Luo G."/>
        </authorList>
    </citation>
    <scope>NUCLEOTIDE SEQUENCE [LARGE SCALE GENOMIC DNA]</scope>
    <source>
        <strain evidence="4 5">TF08-11</strain>
    </source>
</reference>
<dbReference type="InterPro" id="IPR018211">
    <property type="entry name" value="ADH_Fe_CS"/>
</dbReference>
<organism evidence="4 5">
    <name type="scientific">Faecalicoccus pleomorphus</name>
    <dbReference type="NCBI Taxonomy" id="1323"/>
    <lineage>
        <taxon>Bacteria</taxon>
        <taxon>Bacillati</taxon>
        <taxon>Bacillota</taxon>
        <taxon>Erysipelotrichia</taxon>
        <taxon>Erysipelotrichales</taxon>
        <taxon>Erysipelotrichaceae</taxon>
        <taxon>Faecalicoccus</taxon>
    </lineage>
</organism>
<dbReference type="Pfam" id="PF00465">
    <property type="entry name" value="Fe-ADH"/>
    <property type="match status" value="1"/>
</dbReference>
<evidence type="ECO:0000313" key="5">
    <source>
        <dbReference type="Proteomes" id="UP000260721"/>
    </source>
</evidence>
<accession>A0A3E3DZP5</accession>
<evidence type="ECO:0000259" key="3">
    <source>
        <dbReference type="Pfam" id="PF25137"/>
    </source>
</evidence>
<dbReference type="CDD" id="cd08187">
    <property type="entry name" value="BDH"/>
    <property type="match status" value="1"/>
</dbReference>
<evidence type="ECO:0000256" key="1">
    <source>
        <dbReference type="ARBA" id="ARBA00023002"/>
    </source>
</evidence>
<dbReference type="InterPro" id="IPR044731">
    <property type="entry name" value="BDH-like"/>
</dbReference>
<keyword evidence="1" id="KW-0560">Oxidoreductase</keyword>
<dbReference type="FunFam" id="3.40.50.1970:FF:000003">
    <property type="entry name" value="Alcohol dehydrogenase, iron-containing"/>
    <property type="match status" value="1"/>
</dbReference>
<dbReference type="Pfam" id="PF25137">
    <property type="entry name" value="ADH_Fe_C"/>
    <property type="match status" value="1"/>
</dbReference>